<evidence type="ECO:0000256" key="3">
    <source>
        <dbReference type="SAM" id="MobiDB-lite"/>
    </source>
</evidence>
<dbReference type="PROSITE" id="PS50894">
    <property type="entry name" value="HPT"/>
    <property type="match status" value="1"/>
</dbReference>
<dbReference type="GO" id="GO:0000160">
    <property type="term" value="P:phosphorelay signal transduction system"/>
    <property type="evidence" value="ECO:0007669"/>
    <property type="project" value="UniProtKB-KW"/>
</dbReference>
<dbReference type="Pfam" id="PF01627">
    <property type="entry name" value="Hpt"/>
    <property type="match status" value="1"/>
</dbReference>
<feature type="compositionally biased region" description="Polar residues" evidence="3">
    <location>
        <begin position="206"/>
        <end position="222"/>
    </location>
</feature>
<dbReference type="OrthoDB" id="7448591at2"/>
<evidence type="ECO:0000256" key="2">
    <source>
        <dbReference type="PROSITE-ProRule" id="PRU00110"/>
    </source>
</evidence>
<protein>
    <submittedName>
        <fullName evidence="5">Hpt domain-containing protein</fullName>
    </submittedName>
</protein>
<dbReference type="EMBL" id="SACN01000003">
    <property type="protein sequence ID" value="RVT90216.1"/>
    <property type="molecule type" value="Genomic_DNA"/>
</dbReference>
<dbReference type="InterPro" id="IPR036641">
    <property type="entry name" value="HPT_dom_sf"/>
</dbReference>
<proteinExistence type="predicted"/>
<evidence type="ECO:0000313" key="5">
    <source>
        <dbReference type="EMBL" id="RVT90216.1"/>
    </source>
</evidence>
<reference evidence="5 6" key="1">
    <citation type="submission" date="2019-01" db="EMBL/GenBank/DDBJ databases">
        <authorList>
            <person name="Chen W.-M."/>
        </authorList>
    </citation>
    <scope>NUCLEOTIDE SEQUENCE [LARGE SCALE GENOMIC DNA]</scope>
    <source>
        <strain evidence="5 6">CCP-7</strain>
    </source>
</reference>
<evidence type="ECO:0000259" key="4">
    <source>
        <dbReference type="PROSITE" id="PS50894"/>
    </source>
</evidence>
<dbReference type="Gene3D" id="1.20.120.160">
    <property type="entry name" value="HPT domain"/>
    <property type="match status" value="1"/>
</dbReference>
<sequence length="222" mass="24036">MLRTPTLRQANGTLMTSDLIIEGSHPVGQPRSASQVCCGHAGASRRHIDRERRDRLRAYLPADFERLCVLYSQDAVRWIATIEAAIVARKTCDAAQAAHILKGDSFQLGAERLGFIAHRIEQLASMEPQDRTTQLRLRGLVSQLRAVLDRSLTLLLEGSRSAIGSAASASCPATHSATPHSCSDVIDTGQNRYDRRRSAGAPESGQAGSQSEGRHSPNSADL</sequence>
<feature type="region of interest" description="Disordered" evidence="3">
    <location>
        <begin position="170"/>
        <end position="222"/>
    </location>
</feature>
<keyword evidence="1" id="KW-0902">Two-component regulatory system</keyword>
<gene>
    <name evidence="5" type="ORF">EOD43_18130</name>
</gene>
<dbReference type="SUPFAM" id="SSF47226">
    <property type="entry name" value="Histidine-containing phosphotransfer domain, HPT domain"/>
    <property type="match status" value="1"/>
</dbReference>
<dbReference type="GO" id="GO:0004672">
    <property type="term" value="F:protein kinase activity"/>
    <property type="evidence" value="ECO:0007669"/>
    <property type="project" value="UniProtKB-ARBA"/>
</dbReference>
<accession>A0A437LY08</accession>
<feature type="modified residue" description="Phosphohistidine" evidence="2">
    <location>
        <position position="99"/>
    </location>
</feature>
<dbReference type="InterPro" id="IPR008207">
    <property type="entry name" value="Sig_transdc_His_kin_Hpt_dom"/>
</dbReference>
<evidence type="ECO:0000313" key="6">
    <source>
        <dbReference type="Proteomes" id="UP000282971"/>
    </source>
</evidence>
<organism evidence="5 6">
    <name type="scientific">Sphingomonas crocodyli</name>
    <dbReference type="NCBI Taxonomy" id="1979270"/>
    <lineage>
        <taxon>Bacteria</taxon>
        <taxon>Pseudomonadati</taxon>
        <taxon>Pseudomonadota</taxon>
        <taxon>Alphaproteobacteria</taxon>
        <taxon>Sphingomonadales</taxon>
        <taxon>Sphingomonadaceae</taxon>
        <taxon>Sphingomonas</taxon>
    </lineage>
</organism>
<feature type="domain" description="HPt" evidence="4">
    <location>
        <begin position="60"/>
        <end position="158"/>
    </location>
</feature>
<keyword evidence="2" id="KW-0597">Phosphoprotein</keyword>
<dbReference type="AlphaFoldDB" id="A0A437LY08"/>
<keyword evidence="6" id="KW-1185">Reference proteome</keyword>
<dbReference type="Proteomes" id="UP000282971">
    <property type="component" value="Unassembled WGS sequence"/>
</dbReference>
<evidence type="ECO:0000256" key="1">
    <source>
        <dbReference type="ARBA" id="ARBA00023012"/>
    </source>
</evidence>
<name>A0A437LY08_9SPHN</name>
<comment type="caution">
    <text evidence="5">The sequence shown here is derived from an EMBL/GenBank/DDBJ whole genome shotgun (WGS) entry which is preliminary data.</text>
</comment>